<evidence type="ECO:0000256" key="1">
    <source>
        <dbReference type="ARBA" id="ARBA00001933"/>
    </source>
</evidence>
<dbReference type="GO" id="GO:0030170">
    <property type="term" value="F:pyridoxal phosphate binding"/>
    <property type="evidence" value="ECO:0007669"/>
    <property type="project" value="InterPro"/>
</dbReference>
<evidence type="ECO:0000313" key="8">
    <source>
        <dbReference type="Proteomes" id="UP000074108"/>
    </source>
</evidence>
<organism evidence="7 8">
    <name type="scientific">Bacillus coahuilensis p1.1.43</name>
    <dbReference type="NCBI Taxonomy" id="1150625"/>
    <lineage>
        <taxon>Bacteria</taxon>
        <taxon>Bacillati</taxon>
        <taxon>Bacillota</taxon>
        <taxon>Bacilli</taxon>
        <taxon>Bacillales</taxon>
        <taxon>Bacillaceae</taxon>
        <taxon>Bacillus</taxon>
    </lineage>
</organism>
<evidence type="ECO:0000256" key="2">
    <source>
        <dbReference type="ARBA" id="ARBA00011738"/>
    </source>
</evidence>
<dbReference type="EMBL" id="LDYG01000009">
    <property type="protein sequence ID" value="KUP08742.1"/>
    <property type="molecule type" value="Genomic_DNA"/>
</dbReference>
<keyword evidence="7" id="KW-0436">Ligase</keyword>
<dbReference type="PATRIC" id="fig|1150625.3.peg.491"/>
<dbReference type="InterPro" id="IPR001917">
    <property type="entry name" value="Aminotrans_II_pyridoxalP_BS"/>
</dbReference>
<dbReference type="InterPro" id="IPR015424">
    <property type="entry name" value="PyrdxlP-dep_Trfase"/>
</dbReference>
<dbReference type="RefSeq" id="WP_059350224.1">
    <property type="nucleotide sequence ID" value="NZ_LDYG01000009.1"/>
</dbReference>
<dbReference type="InterPro" id="IPR004839">
    <property type="entry name" value="Aminotransferase_I/II_large"/>
</dbReference>
<comment type="caution">
    <text evidence="7">The sequence shown here is derived from an EMBL/GenBank/DDBJ whole genome shotgun (WGS) entry which is preliminary data.</text>
</comment>
<evidence type="ECO:0000313" key="7">
    <source>
        <dbReference type="EMBL" id="KUP08742.1"/>
    </source>
</evidence>
<accession>A0A147KBL4</accession>
<dbReference type="GO" id="GO:0016874">
    <property type="term" value="F:ligase activity"/>
    <property type="evidence" value="ECO:0007669"/>
    <property type="project" value="UniProtKB-KW"/>
</dbReference>
<evidence type="ECO:0000256" key="4">
    <source>
        <dbReference type="ARBA" id="ARBA00022898"/>
    </source>
</evidence>
<keyword evidence="3" id="KW-0808">Transferase</keyword>
<evidence type="ECO:0000256" key="3">
    <source>
        <dbReference type="ARBA" id="ARBA00022679"/>
    </source>
</evidence>
<reference evidence="7 8" key="1">
    <citation type="journal article" date="2016" name="Front. Microbiol.">
        <title>Microevolution Analysis of Bacillus coahuilensis Unveils Differences in Phosphorus Acquisition Strategies and Their Regulation.</title>
        <authorList>
            <person name="Gomez-Lunar Z."/>
            <person name="Hernandez-Gonzalez I."/>
            <person name="Rodriguez-Torres M.D."/>
            <person name="Souza V."/>
            <person name="Olmedo-Alvarez G."/>
        </authorList>
    </citation>
    <scope>NUCLEOTIDE SEQUENCE [LARGE SCALE GENOMIC DNA]</scope>
    <source>
        <strain evidence="8">p1.1.43</strain>
    </source>
</reference>
<dbReference type="OrthoDB" id="9807157at2"/>
<comment type="subunit">
    <text evidence="2">Homodimer.</text>
</comment>
<keyword evidence="4 5" id="KW-0663">Pyridoxal phosphate</keyword>
<sequence>MVTNKCFLPQRYHAFVNSGNYAYFKPIEGNDGPEVMMEGKKVIMAGSNNYLGLSSDPRVKEAAIKAIHQFGTTNSGSRTINGTLTIHLELEWKLAAFLGKEACMTFTTGYQSNQGTIVPLIGRNDYLISDKENHQSIVQAMQVTKGTVGKDQVKRFRHGDLSHLQEILHRLPIDAGKLIVVDGVFSMTGEIADLPAIHALAKAYQADVMVDDAHGLGVIGLNGSGTESHFGLTDAVDLITGTFSKSLASIGGFVAGKREVIDYLKHSSSAFIFSASPAPAQVAAASKALDILLNEPERISQLHDRTQVLRNELISLGFTIPIYETPILYIKLGDDQTTLLYWKTLYELGIFVNAILSPAVPEGSQGLRISMMSSHTNEQLEKIVQAFSFTKKQLEYRALTPS</sequence>
<dbReference type="PANTHER" id="PTHR13693:SF3">
    <property type="entry name" value="LD36009P"/>
    <property type="match status" value="1"/>
</dbReference>
<dbReference type="GO" id="GO:0016740">
    <property type="term" value="F:transferase activity"/>
    <property type="evidence" value="ECO:0007669"/>
    <property type="project" value="UniProtKB-KW"/>
</dbReference>
<dbReference type="Pfam" id="PF00155">
    <property type="entry name" value="Aminotran_1_2"/>
    <property type="match status" value="1"/>
</dbReference>
<name>A0A147KBL4_9BACI</name>
<dbReference type="STRING" id="1150625.Q75_02305"/>
<comment type="similarity">
    <text evidence="5">Belongs to the class-II pyridoxal-phosphate-dependent aminotransferase family.</text>
</comment>
<dbReference type="InterPro" id="IPR050087">
    <property type="entry name" value="AON_synthase_class-II"/>
</dbReference>
<evidence type="ECO:0000259" key="6">
    <source>
        <dbReference type="Pfam" id="PF00155"/>
    </source>
</evidence>
<dbReference type="Proteomes" id="UP000074108">
    <property type="component" value="Unassembled WGS sequence"/>
</dbReference>
<dbReference type="InterPro" id="IPR015421">
    <property type="entry name" value="PyrdxlP-dep_Trfase_major"/>
</dbReference>
<dbReference type="InterPro" id="IPR015422">
    <property type="entry name" value="PyrdxlP-dep_Trfase_small"/>
</dbReference>
<dbReference type="PANTHER" id="PTHR13693">
    <property type="entry name" value="CLASS II AMINOTRANSFERASE/8-AMINO-7-OXONONANOATE SYNTHASE"/>
    <property type="match status" value="1"/>
</dbReference>
<dbReference type="PROSITE" id="PS00599">
    <property type="entry name" value="AA_TRANSFER_CLASS_2"/>
    <property type="match status" value="1"/>
</dbReference>
<comment type="cofactor">
    <cofactor evidence="1 5">
        <name>pyridoxal 5'-phosphate</name>
        <dbReference type="ChEBI" id="CHEBI:597326"/>
    </cofactor>
</comment>
<dbReference type="SUPFAM" id="SSF53383">
    <property type="entry name" value="PLP-dependent transferases"/>
    <property type="match status" value="1"/>
</dbReference>
<gene>
    <name evidence="7" type="ORF">Q75_02305</name>
</gene>
<proteinExistence type="inferred from homology"/>
<dbReference type="Gene3D" id="3.40.640.10">
    <property type="entry name" value="Type I PLP-dependent aspartate aminotransferase-like (Major domain)"/>
    <property type="match status" value="1"/>
</dbReference>
<dbReference type="Gene3D" id="3.90.1150.10">
    <property type="entry name" value="Aspartate Aminotransferase, domain 1"/>
    <property type="match status" value="1"/>
</dbReference>
<evidence type="ECO:0000256" key="5">
    <source>
        <dbReference type="RuleBase" id="RU003693"/>
    </source>
</evidence>
<keyword evidence="8" id="KW-1185">Reference proteome</keyword>
<dbReference type="AlphaFoldDB" id="A0A147KBL4"/>
<feature type="domain" description="Aminotransferase class I/classII large" evidence="6">
    <location>
        <begin position="41"/>
        <end position="387"/>
    </location>
</feature>
<protein>
    <submittedName>
        <fullName evidence="7">2-amino-3-ketobutyrate CoA ligase</fullName>
    </submittedName>
</protein>